<reference evidence="2" key="3">
    <citation type="submission" date="2025-09" db="UniProtKB">
        <authorList>
            <consortium name="Ensembl"/>
        </authorList>
    </citation>
    <scope>IDENTIFICATION</scope>
</reference>
<name>A0A096M3Z0_POEFO</name>
<dbReference type="Ensembl" id="ENSPFOT00000030018.1">
    <property type="protein sequence ID" value="ENSPFOP00000026131.1"/>
    <property type="gene ID" value="ENSPFOG00000024255.1"/>
</dbReference>
<evidence type="ECO:0000313" key="2">
    <source>
        <dbReference type="Ensembl" id="ENSPFOP00000026131.1"/>
    </source>
</evidence>
<dbReference type="eggNOG" id="ENOG502SGD5">
    <property type="taxonomic scope" value="Eukaryota"/>
</dbReference>
<dbReference type="Gene3D" id="3.10.20.90">
    <property type="entry name" value="Phosphatidylinositol 3-kinase Catalytic Subunit, Chain A, domain 1"/>
    <property type="match status" value="1"/>
</dbReference>
<proteinExistence type="predicted"/>
<dbReference type="Pfam" id="PF00240">
    <property type="entry name" value="ubiquitin"/>
    <property type="match status" value="1"/>
</dbReference>
<evidence type="ECO:0000259" key="1">
    <source>
        <dbReference type="PROSITE" id="PS50053"/>
    </source>
</evidence>
<reference evidence="3" key="1">
    <citation type="submission" date="2013-10" db="EMBL/GenBank/DDBJ databases">
        <authorList>
            <person name="Schartl M."/>
            <person name="Warren W."/>
        </authorList>
    </citation>
    <scope>NUCLEOTIDE SEQUENCE [LARGE SCALE GENOMIC DNA]</scope>
    <source>
        <strain evidence="3">female</strain>
    </source>
</reference>
<dbReference type="InterPro" id="IPR029071">
    <property type="entry name" value="Ubiquitin-like_domsf"/>
</dbReference>
<dbReference type="InterPro" id="IPR000626">
    <property type="entry name" value="Ubiquitin-like_dom"/>
</dbReference>
<dbReference type="Proteomes" id="UP000028760">
    <property type="component" value="Unassembled WGS sequence"/>
</dbReference>
<evidence type="ECO:0000313" key="3">
    <source>
        <dbReference type="Proteomes" id="UP000028760"/>
    </source>
</evidence>
<dbReference type="PROSITE" id="PS50053">
    <property type="entry name" value="UBIQUITIN_2"/>
    <property type="match status" value="1"/>
</dbReference>
<dbReference type="EMBL" id="AYCK01025415">
    <property type="status" value="NOT_ANNOTATED_CDS"/>
    <property type="molecule type" value="Genomic_DNA"/>
</dbReference>
<dbReference type="GeneTree" id="ENSGT01150000288364"/>
<dbReference type="SUPFAM" id="SSF54236">
    <property type="entry name" value="Ubiquitin-like"/>
    <property type="match status" value="1"/>
</dbReference>
<organism evidence="2 3">
    <name type="scientific">Poecilia formosa</name>
    <name type="common">Amazon molly</name>
    <name type="synonym">Limia formosa</name>
    <dbReference type="NCBI Taxonomy" id="48698"/>
    <lineage>
        <taxon>Eukaryota</taxon>
        <taxon>Metazoa</taxon>
        <taxon>Chordata</taxon>
        <taxon>Craniata</taxon>
        <taxon>Vertebrata</taxon>
        <taxon>Euteleostomi</taxon>
        <taxon>Actinopterygii</taxon>
        <taxon>Neopterygii</taxon>
        <taxon>Teleostei</taxon>
        <taxon>Neoteleostei</taxon>
        <taxon>Acanthomorphata</taxon>
        <taxon>Ovalentaria</taxon>
        <taxon>Atherinomorphae</taxon>
        <taxon>Cyprinodontiformes</taxon>
        <taxon>Poeciliidae</taxon>
        <taxon>Poeciliinae</taxon>
        <taxon>Poecilia</taxon>
    </lineage>
</organism>
<keyword evidence="3" id="KW-1185">Reference proteome</keyword>
<sequence length="93" mass="10705">MGEIYQVVVQDFTGKKICIDLCHTEEEMQRFTVGQLKEKITEKLPEAAGKLREEIRLTFADKRLEGDTSLLSEYGIHHLSIIWMVTIPVTSHM</sequence>
<dbReference type="CDD" id="cd17039">
    <property type="entry name" value="Ubl_ubiquitin_like"/>
    <property type="match status" value="1"/>
</dbReference>
<dbReference type="OMA" id="IYQVVVQ"/>
<reference evidence="2" key="2">
    <citation type="submission" date="2025-08" db="UniProtKB">
        <authorList>
            <consortium name="Ensembl"/>
        </authorList>
    </citation>
    <scope>IDENTIFICATION</scope>
</reference>
<dbReference type="STRING" id="48698.ENSPFOP00000026131"/>
<feature type="domain" description="Ubiquitin-like" evidence="1">
    <location>
        <begin position="32"/>
        <end position="85"/>
    </location>
</feature>
<accession>A0A096M3Z0</accession>
<protein>
    <recommendedName>
        <fullName evidence="1">Ubiquitin-like domain-containing protein</fullName>
    </recommendedName>
</protein>
<dbReference type="AlphaFoldDB" id="A0A096M3Z0"/>